<dbReference type="Gene3D" id="2.60.40.730">
    <property type="entry name" value="SOR catalytic domain"/>
    <property type="match status" value="1"/>
</dbReference>
<evidence type="ECO:0000256" key="9">
    <source>
        <dbReference type="ARBA" id="ARBA00024690"/>
    </source>
</evidence>
<feature type="binding site" evidence="12">
    <location>
        <position position="49"/>
    </location>
    <ligand>
        <name>Fe cation</name>
        <dbReference type="ChEBI" id="CHEBI:24875"/>
        <label>2</label>
        <note>catalytic</note>
    </ligand>
</feature>
<keyword evidence="7" id="KW-0249">Electron transport</keyword>
<dbReference type="InterPro" id="IPR004462">
    <property type="entry name" value="Desulfoferrodoxin_N"/>
</dbReference>
<dbReference type="Gene3D" id="2.20.28.100">
    <property type="entry name" value="Desulphoferrodoxin, N-terminal domain"/>
    <property type="match status" value="1"/>
</dbReference>
<keyword evidence="6 12" id="KW-0479">Metal-binding</keyword>
<dbReference type="EC" id="1.15.1.2" evidence="3"/>
<dbReference type="STRING" id="373903.Hore_05310"/>
<protein>
    <recommendedName>
        <fullName evidence="4">Desulfoferrodoxin</fullName>
        <ecNumber evidence="3">1.15.1.2</ecNumber>
    </recommendedName>
    <alternativeName>
        <fullName evidence="10">Superoxide reductase</fullName>
    </alternativeName>
</protein>
<reference evidence="15 16" key="1">
    <citation type="journal article" date="2009" name="PLoS ONE">
        <title>Genome analysis of the anaerobic thermohalophilic bacterium Halothermothrix orenii.</title>
        <authorList>
            <person name="Mavromatis K."/>
            <person name="Ivanova N."/>
            <person name="Anderson I."/>
            <person name="Lykidis A."/>
            <person name="Hooper S.D."/>
            <person name="Sun H."/>
            <person name="Kunin V."/>
            <person name="Lapidus A."/>
            <person name="Hugenholtz P."/>
            <person name="Patel B."/>
            <person name="Kyrpides N.C."/>
        </authorList>
    </citation>
    <scope>NUCLEOTIDE SEQUENCE [LARGE SCALE GENOMIC DNA]</scope>
    <source>
        <strain evidence="16">H 168 / OCM 544 / DSM 9562</strain>
    </source>
</reference>
<dbReference type="SUPFAM" id="SSF49367">
    <property type="entry name" value="Superoxide reductase-like"/>
    <property type="match status" value="1"/>
</dbReference>
<evidence type="ECO:0000256" key="7">
    <source>
        <dbReference type="ARBA" id="ARBA00022982"/>
    </source>
</evidence>
<sequence>MTKLREVYKCEICGNVVEVVHEGAPALVCCGEDMKKLSPKTTDTGNEKHVPVVEEKVNGVLIKVGDVEHPMEEKHYIKFIEVMTDDKVLRAELKPGQKPQAEFNVPLKNIKAVREYCTVHDLWENNL</sequence>
<feature type="domain" description="Desulfoferrodoxin ferrous iron-binding" evidence="13">
    <location>
        <begin position="42"/>
        <end position="125"/>
    </location>
</feature>
<feature type="binding site" evidence="12">
    <location>
        <position position="117"/>
    </location>
    <ligand>
        <name>Fe cation</name>
        <dbReference type="ChEBI" id="CHEBI:24875"/>
        <label>1</label>
    </ligand>
</feature>
<dbReference type="NCBIfam" id="TIGR00320">
    <property type="entry name" value="dfx_rbo"/>
    <property type="match status" value="1"/>
</dbReference>
<dbReference type="OrthoDB" id="9814936at2"/>
<dbReference type="KEGG" id="hor:Hore_05310"/>
<dbReference type="Proteomes" id="UP000000719">
    <property type="component" value="Chromosome"/>
</dbReference>
<name>B8D261_HALOH</name>
<evidence type="ECO:0000313" key="16">
    <source>
        <dbReference type="Proteomes" id="UP000000719"/>
    </source>
</evidence>
<feature type="binding site" evidence="12">
    <location>
        <position position="75"/>
    </location>
    <ligand>
        <name>Fe cation</name>
        <dbReference type="ChEBI" id="CHEBI:24875"/>
        <label>2</label>
        <note>catalytic</note>
    </ligand>
</feature>
<comment type="similarity">
    <text evidence="2">Belongs to the desulfoferrodoxin family.</text>
</comment>
<proteinExistence type="inferred from homology"/>
<keyword evidence="15" id="KW-0560">Oxidoreductase</keyword>
<evidence type="ECO:0000256" key="1">
    <source>
        <dbReference type="ARBA" id="ARBA00001973"/>
    </source>
</evidence>
<keyword evidence="16" id="KW-1185">Reference proteome</keyword>
<comment type="function">
    <text evidence="9">Catalyzes the one-electron reduction of superoxide anion radical to hydrogen peroxide at a nonheme ferrous iron center. Plays a fundamental role in case of oxidative stress via its superoxide detoxification activity.</text>
</comment>
<evidence type="ECO:0000256" key="4">
    <source>
        <dbReference type="ARBA" id="ARBA00014839"/>
    </source>
</evidence>
<dbReference type="NCBIfam" id="TIGR00332">
    <property type="entry name" value="neela_ferrous"/>
    <property type="match status" value="1"/>
</dbReference>
<evidence type="ECO:0000256" key="5">
    <source>
        <dbReference type="ARBA" id="ARBA00022448"/>
    </source>
</evidence>
<feature type="binding site" evidence="12">
    <location>
        <position position="10"/>
    </location>
    <ligand>
        <name>Fe cation</name>
        <dbReference type="ChEBI" id="CHEBI:24875"/>
        <label>1</label>
    </ligand>
</feature>
<comment type="cofactor">
    <cofactor evidence="12">
        <name>Fe(3+)</name>
        <dbReference type="ChEBI" id="CHEBI:29034"/>
    </cofactor>
    <text evidence="12">Binds 1 Fe(3+) ion per subunit. The iron ion 1 is coordinated via 4 cysteine residues.</text>
</comment>
<gene>
    <name evidence="15" type="ordered locus">Hore_05310</name>
</gene>
<feature type="binding site" evidence="12">
    <location>
        <position position="29"/>
    </location>
    <ligand>
        <name>Fe cation</name>
        <dbReference type="ChEBI" id="CHEBI:24875"/>
        <label>1</label>
    </ligand>
</feature>
<comment type="cofactor">
    <cofactor evidence="12">
        <name>Fe(2+)</name>
        <dbReference type="ChEBI" id="CHEBI:29033"/>
    </cofactor>
    <text evidence="12">Binds 1 Fe(2+) ion per subunit. The iron ion 2 is coordinated via four histidines and one cysteine residue.</text>
</comment>
<dbReference type="NCBIfam" id="TIGR00319">
    <property type="entry name" value="desulf_FeS4"/>
    <property type="match status" value="1"/>
</dbReference>
<accession>B8D261</accession>
<evidence type="ECO:0000313" key="15">
    <source>
        <dbReference type="EMBL" id="ACL69288.1"/>
    </source>
</evidence>
<dbReference type="InterPro" id="IPR004793">
    <property type="entry name" value="Desulfoferrodoxin_rbo"/>
</dbReference>
<evidence type="ECO:0000259" key="13">
    <source>
        <dbReference type="Pfam" id="PF01880"/>
    </source>
</evidence>
<dbReference type="InterPro" id="IPR036073">
    <property type="entry name" value="Desulfoferrodoxin_Fe-bd_dom_sf"/>
</dbReference>
<dbReference type="Pfam" id="PF01880">
    <property type="entry name" value="Desulfoferrodox"/>
    <property type="match status" value="1"/>
</dbReference>
<evidence type="ECO:0000256" key="6">
    <source>
        <dbReference type="ARBA" id="ARBA00022723"/>
    </source>
</evidence>
<dbReference type="PANTHER" id="PTHR36541">
    <property type="entry name" value="SUPEROXIDE REDUCTASE-RELATED"/>
    <property type="match status" value="1"/>
</dbReference>
<dbReference type="InterPro" id="IPR002742">
    <property type="entry name" value="Desulfoferrodoxin_Fe-bd_dom"/>
</dbReference>
<evidence type="ECO:0000256" key="11">
    <source>
        <dbReference type="ARBA" id="ARBA00047448"/>
    </source>
</evidence>
<feature type="binding site" evidence="12">
    <location>
        <position position="69"/>
    </location>
    <ligand>
        <name>Fe cation</name>
        <dbReference type="ChEBI" id="CHEBI:24875"/>
        <label>2</label>
        <note>catalytic</note>
    </ligand>
</feature>
<feature type="binding site" evidence="12">
    <location>
        <position position="120"/>
    </location>
    <ligand>
        <name>Fe cation</name>
        <dbReference type="ChEBI" id="CHEBI:24875"/>
        <label>1</label>
    </ligand>
</feature>
<dbReference type="eggNOG" id="COG2033">
    <property type="taxonomic scope" value="Bacteria"/>
</dbReference>
<evidence type="ECO:0000256" key="12">
    <source>
        <dbReference type="PIRSR" id="PIRSR604793-1"/>
    </source>
</evidence>
<dbReference type="HOGENOM" id="CLU_118960_1_0_9"/>
<evidence type="ECO:0000256" key="2">
    <source>
        <dbReference type="ARBA" id="ARBA00005941"/>
    </source>
</evidence>
<keyword evidence="8 12" id="KW-0408">Iron</keyword>
<dbReference type="CDD" id="cd00974">
    <property type="entry name" value="DSRD"/>
    <property type="match status" value="1"/>
</dbReference>
<dbReference type="GO" id="GO:0005506">
    <property type="term" value="F:iron ion binding"/>
    <property type="evidence" value="ECO:0007669"/>
    <property type="project" value="InterPro"/>
</dbReference>
<evidence type="ECO:0000256" key="10">
    <source>
        <dbReference type="ARBA" id="ARBA00031398"/>
    </source>
</evidence>
<organism evidence="15 16">
    <name type="scientific">Halothermothrix orenii (strain H 168 / OCM 544 / DSM 9562)</name>
    <dbReference type="NCBI Taxonomy" id="373903"/>
    <lineage>
        <taxon>Bacteria</taxon>
        <taxon>Bacillati</taxon>
        <taxon>Bacillota</taxon>
        <taxon>Clostridia</taxon>
        <taxon>Halanaerobiales</taxon>
        <taxon>Halothermotrichaceae</taxon>
        <taxon>Halothermothrix</taxon>
    </lineage>
</organism>
<dbReference type="GO" id="GO:0050605">
    <property type="term" value="F:superoxide reductase activity"/>
    <property type="evidence" value="ECO:0007669"/>
    <property type="project" value="UniProtKB-EC"/>
</dbReference>
<dbReference type="InterPro" id="IPR051233">
    <property type="entry name" value="Desulfoferrodoxin_SOR"/>
</dbReference>
<feature type="binding site" evidence="12">
    <location>
        <position position="30"/>
    </location>
    <ligand>
        <name>Fe cation</name>
        <dbReference type="ChEBI" id="CHEBI:24875"/>
        <label>1</label>
    </ligand>
</feature>
<evidence type="ECO:0000256" key="3">
    <source>
        <dbReference type="ARBA" id="ARBA00012679"/>
    </source>
</evidence>
<keyword evidence="5" id="KW-0813">Transport</keyword>
<evidence type="ECO:0000256" key="8">
    <source>
        <dbReference type="ARBA" id="ARBA00023004"/>
    </source>
</evidence>
<dbReference type="GO" id="GO:0019430">
    <property type="term" value="P:removal of superoxide radicals"/>
    <property type="evidence" value="ECO:0007669"/>
    <property type="project" value="InterPro"/>
</dbReference>
<dbReference type="PANTHER" id="PTHR36541:SF1">
    <property type="entry name" value="SUPEROXIDE REDUCTASE-RELATED"/>
    <property type="match status" value="1"/>
</dbReference>
<dbReference type="AlphaFoldDB" id="B8D261"/>
<comment type="cofactor">
    <cofactor evidence="1">
        <name>Cu(2+)</name>
        <dbReference type="ChEBI" id="CHEBI:29036"/>
    </cofactor>
</comment>
<dbReference type="EMBL" id="CP001098">
    <property type="protein sequence ID" value="ACL69288.1"/>
    <property type="molecule type" value="Genomic_DNA"/>
</dbReference>
<evidence type="ECO:0000259" key="14">
    <source>
        <dbReference type="Pfam" id="PF06397"/>
    </source>
</evidence>
<comment type="catalytic activity">
    <reaction evidence="11">
        <text>reduced [rubredoxin] + superoxide + 2 H(+) = oxidized [rubredoxin] + H2O2</text>
        <dbReference type="Rhea" id="RHEA:21324"/>
        <dbReference type="Rhea" id="RHEA-COMP:10302"/>
        <dbReference type="Rhea" id="RHEA-COMP:10303"/>
        <dbReference type="ChEBI" id="CHEBI:15378"/>
        <dbReference type="ChEBI" id="CHEBI:16240"/>
        <dbReference type="ChEBI" id="CHEBI:18421"/>
        <dbReference type="ChEBI" id="CHEBI:29033"/>
        <dbReference type="ChEBI" id="CHEBI:29034"/>
        <dbReference type="EC" id="1.15.1.2"/>
    </reaction>
</comment>
<dbReference type="InterPro" id="IPR038094">
    <property type="entry name" value="Desulfoferrodoxin_N_sf"/>
</dbReference>
<dbReference type="Pfam" id="PF06397">
    <property type="entry name" value="Desulfoferrod_N"/>
    <property type="match status" value="1"/>
</dbReference>
<feature type="domain" description="Desulfoferrodoxin N-terminal" evidence="14">
    <location>
        <begin position="5"/>
        <end position="37"/>
    </location>
</feature>
<feature type="binding site" evidence="12">
    <location>
        <position position="13"/>
    </location>
    <ligand>
        <name>Fe cation</name>
        <dbReference type="ChEBI" id="CHEBI:24875"/>
        <label>1</label>
    </ligand>
</feature>
<dbReference type="SUPFAM" id="SSF57802">
    <property type="entry name" value="Rubredoxin-like"/>
    <property type="match status" value="1"/>
</dbReference>
<dbReference type="RefSeq" id="WP_012635476.1">
    <property type="nucleotide sequence ID" value="NC_011899.1"/>
</dbReference>